<comment type="caution">
    <text evidence="5">The sequence shown here is derived from an EMBL/GenBank/DDBJ whole genome shotgun (WGS) entry which is preliminary data.</text>
</comment>
<dbReference type="InterPro" id="IPR035919">
    <property type="entry name" value="EAL_sf"/>
</dbReference>
<sequence length="561" mass="65072">MLNKETTIELKKELLVDVYENMIYAISVTDARNKIQLINPAFTELTGYSEDDVIGKNPSILSSGIHEKHFYKEMWRSLNKKGFWRGEIWNKRKDGELFLEEITIKAIKNNNGKIKNYVSIFIDITERKKLEEKLKFQAYHDDLTKLPNRKYFYYELNQVIQRTDGKDKLCAVIFLDLDHFKDINDTLGHSVGDELLIAAANRLRERLQNKGVVTRYGGDEFAIILYNLQNKFECISIMNRIMDSFSKPFTLHGFELFITTSVGISLYPNDGDDGDTLIKYADSAMYHAKQEGKNTYKFFQKSYMKKSIERLILASDLRKAIENDELLLYYQPKFSCKTEKVNGFEALIRWDHPKHGMISPNCFIPLAEETGMIVHIDQWVLYQACLQLKEWQAQGLKPVKIAVNLSMLQFQQKNFLNIVRSILKETGIAPSYLEIELTERVIMDDPEIALKNIKRLKSIGVQISMDDFGVHYSSLSYLKLLPLDRLKIDRSFLQDMLANKDDQTIVKAMIQLAHNLEMTVVAEGVETIEQYNFLKSNHCDEVQGFYFDKPLPATNIIKYIS</sequence>
<dbReference type="Gene3D" id="3.30.70.270">
    <property type="match status" value="1"/>
</dbReference>
<dbReference type="PROSITE" id="PS50887">
    <property type="entry name" value="GGDEF"/>
    <property type="match status" value="1"/>
</dbReference>
<dbReference type="SUPFAM" id="SSF55073">
    <property type="entry name" value="Nucleotide cyclase"/>
    <property type="match status" value="1"/>
</dbReference>
<dbReference type="Pfam" id="PF13426">
    <property type="entry name" value="PAS_9"/>
    <property type="match status" value="1"/>
</dbReference>
<dbReference type="NCBIfam" id="TIGR00229">
    <property type="entry name" value="sensory_box"/>
    <property type="match status" value="1"/>
</dbReference>
<dbReference type="InterPro" id="IPR000014">
    <property type="entry name" value="PAS"/>
</dbReference>
<evidence type="ECO:0000259" key="2">
    <source>
        <dbReference type="PROSITE" id="PS50113"/>
    </source>
</evidence>
<feature type="domain" description="GGDEF" evidence="4">
    <location>
        <begin position="168"/>
        <end position="301"/>
    </location>
</feature>
<dbReference type="PROSITE" id="PS50112">
    <property type="entry name" value="PAS"/>
    <property type="match status" value="1"/>
</dbReference>
<dbReference type="InterPro" id="IPR029787">
    <property type="entry name" value="Nucleotide_cyclase"/>
</dbReference>
<dbReference type="InterPro" id="IPR043128">
    <property type="entry name" value="Rev_trsase/Diguanyl_cyclase"/>
</dbReference>
<dbReference type="SMART" id="SM00091">
    <property type="entry name" value="PAS"/>
    <property type="match status" value="1"/>
</dbReference>
<dbReference type="InterPro" id="IPR035965">
    <property type="entry name" value="PAS-like_dom_sf"/>
</dbReference>
<dbReference type="AlphaFoldDB" id="A0A072P484"/>
<dbReference type="FunFam" id="3.30.70.270:FF:000001">
    <property type="entry name" value="Diguanylate cyclase domain protein"/>
    <property type="match status" value="1"/>
</dbReference>
<dbReference type="SMART" id="SM00086">
    <property type="entry name" value="PAC"/>
    <property type="match status" value="1"/>
</dbReference>
<proteinExistence type="predicted"/>
<dbReference type="InterPro" id="IPR001610">
    <property type="entry name" value="PAC"/>
</dbReference>
<dbReference type="Pfam" id="PF00990">
    <property type="entry name" value="GGDEF"/>
    <property type="match status" value="1"/>
</dbReference>
<dbReference type="PANTHER" id="PTHR44757:SF2">
    <property type="entry name" value="BIOFILM ARCHITECTURE MAINTENANCE PROTEIN MBAA"/>
    <property type="match status" value="1"/>
</dbReference>
<dbReference type="SUPFAM" id="SSF141868">
    <property type="entry name" value="EAL domain-like"/>
    <property type="match status" value="1"/>
</dbReference>
<dbReference type="InterPro" id="IPR000700">
    <property type="entry name" value="PAS-assoc_C"/>
</dbReference>
<dbReference type="Gene3D" id="3.20.20.450">
    <property type="entry name" value="EAL domain"/>
    <property type="match status" value="1"/>
</dbReference>
<evidence type="ECO:0000259" key="4">
    <source>
        <dbReference type="PROSITE" id="PS50887"/>
    </source>
</evidence>
<dbReference type="InterPro" id="IPR000160">
    <property type="entry name" value="GGDEF_dom"/>
</dbReference>
<dbReference type="EMBL" id="JJRY01000001">
    <property type="protein sequence ID" value="KEF40285.1"/>
    <property type="molecule type" value="Genomic_DNA"/>
</dbReference>
<accession>A0A072P484</accession>
<dbReference type="SUPFAM" id="SSF55785">
    <property type="entry name" value="PYP-like sensor domain (PAS domain)"/>
    <property type="match status" value="1"/>
</dbReference>
<evidence type="ECO:0000313" key="5">
    <source>
        <dbReference type="EMBL" id="KEF40285.1"/>
    </source>
</evidence>
<dbReference type="InterPro" id="IPR052155">
    <property type="entry name" value="Biofilm_reg_signaling"/>
</dbReference>
<feature type="domain" description="PAS" evidence="1">
    <location>
        <begin position="11"/>
        <end position="57"/>
    </location>
</feature>
<dbReference type="PROSITE" id="PS50883">
    <property type="entry name" value="EAL"/>
    <property type="match status" value="1"/>
</dbReference>
<protein>
    <submittedName>
        <fullName evidence="5">PAS domain S-box/diguanylate cyclase (GGDEF) domain-containing protein</fullName>
    </submittedName>
</protein>
<evidence type="ECO:0000313" key="6">
    <source>
        <dbReference type="Proteomes" id="UP000027936"/>
    </source>
</evidence>
<organism evidence="5 6">
    <name type="scientific">Schinkia azotoformans MEV2011</name>
    <dbReference type="NCBI Taxonomy" id="1348973"/>
    <lineage>
        <taxon>Bacteria</taxon>
        <taxon>Bacillati</taxon>
        <taxon>Bacillota</taxon>
        <taxon>Bacilli</taxon>
        <taxon>Bacillales</taxon>
        <taxon>Bacillaceae</taxon>
        <taxon>Calidifontibacillus/Schinkia group</taxon>
        <taxon>Schinkia</taxon>
    </lineage>
</organism>
<feature type="domain" description="PAC" evidence="2">
    <location>
        <begin position="84"/>
        <end position="136"/>
    </location>
</feature>
<dbReference type="SMART" id="SM00267">
    <property type="entry name" value="GGDEF"/>
    <property type="match status" value="1"/>
</dbReference>
<dbReference type="CDD" id="cd01948">
    <property type="entry name" value="EAL"/>
    <property type="match status" value="1"/>
</dbReference>
<dbReference type="NCBIfam" id="TIGR00254">
    <property type="entry name" value="GGDEF"/>
    <property type="match status" value="1"/>
</dbReference>
<dbReference type="SMART" id="SM00052">
    <property type="entry name" value="EAL"/>
    <property type="match status" value="1"/>
</dbReference>
<dbReference type="FunFam" id="3.20.20.450:FF:000001">
    <property type="entry name" value="Cyclic di-GMP phosphodiesterase yahA"/>
    <property type="match status" value="1"/>
</dbReference>
<dbReference type="Proteomes" id="UP000027936">
    <property type="component" value="Unassembled WGS sequence"/>
</dbReference>
<dbReference type="PANTHER" id="PTHR44757">
    <property type="entry name" value="DIGUANYLATE CYCLASE DGCP"/>
    <property type="match status" value="1"/>
</dbReference>
<dbReference type="InterPro" id="IPR001633">
    <property type="entry name" value="EAL_dom"/>
</dbReference>
<evidence type="ECO:0000259" key="3">
    <source>
        <dbReference type="PROSITE" id="PS50883"/>
    </source>
</evidence>
<dbReference type="PROSITE" id="PS50113">
    <property type="entry name" value="PAC"/>
    <property type="match status" value="1"/>
</dbReference>
<dbReference type="Gene3D" id="3.30.450.20">
    <property type="entry name" value="PAS domain"/>
    <property type="match status" value="1"/>
</dbReference>
<dbReference type="PATRIC" id="fig|1348973.3.peg.297"/>
<dbReference type="CDD" id="cd01949">
    <property type="entry name" value="GGDEF"/>
    <property type="match status" value="1"/>
</dbReference>
<dbReference type="Pfam" id="PF00563">
    <property type="entry name" value="EAL"/>
    <property type="match status" value="1"/>
</dbReference>
<reference evidence="5 6" key="1">
    <citation type="submission" date="2014-04" db="EMBL/GenBank/DDBJ databases">
        <title>Draft genome sequence of Bacillus azotoformans MEV2011, a (co-) denitrifying strain unable to grow in the presence of oxygen.</title>
        <authorList>
            <person name="Nielsen M."/>
            <person name="Schreiber L."/>
            <person name="Finster K."/>
            <person name="Schramm A."/>
        </authorList>
    </citation>
    <scope>NUCLEOTIDE SEQUENCE [LARGE SCALE GENOMIC DNA]</scope>
    <source>
        <strain evidence="5 6">MEV2011</strain>
    </source>
</reference>
<dbReference type="CDD" id="cd00130">
    <property type="entry name" value="PAS"/>
    <property type="match status" value="1"/>
</dbReference>
<dbReference type="OrthoDB" id="9759607at2"/>
<gene>
    <name evidence="5" type="ORF">M670_00311</name>
</gene>
<evidence type="ECO:0000259" key="1">
    <source>
        <dbReference type="PROSITE" id="PS50112"/>
    </source>
</evidence>
<name>A0A072P484_SCHAZ</name>
<feature type="domain" description="EAL" evidence="3">
    <location>
        <begin position="310"/>
        <end position="561"/>
    </location>
</feature>
<dbReference type="RefSeq" id="WP_035192667.1">
    <property type="nucleotide sequence ID" value="NZ_JJRY01000001.1"/>
</dbReference>